<evidence type="ECO:0000313" key="2">
    <source>
        <dbReference type="EMBL" id="AWB68051.1"/>
    </source>
</evidence>
<evidence type="ECO:0000256" key="1">
    <source>
        <dbReference type="SAM" id="SignalP"/>
    </source>
</evidence>
<dbReference type="SUPFAM" id="SSF53850">
    <property type="entry name" value="Periplasmic binding protein-like II"/>
    <property type="match status" value="1"/>
</dbReference>
<keyword evidence="3" id="KW-1185">Reference proteome</keyword>
<organism evidence="2 3">
    <name type="scientific">Saccharobesus litoralis</name>
    <dbReference type="NCBI Taxonomy" id="2172099"/>
    <lineage>
        <taxon>Bacteria</taxon>
        <taxon>Pseudomonadati</taxon>
        <taxon>Pseudomonadota</taxon>
        <taxon>Gammaproteobacteria</taxon>
        <taxon>Alteromonadales</taxon>
        <taxon>Alteromonadaceae</taxon>
        <taxon>Saccharobesus</taxon>
    </lineage>
</organism>
<dbReference type="RefSeq" id="WP_108604116.1">
    <property type="nucleotide sequence ID" value="NZ_CP026604.1"/>
</dbReference>
<feature type="signal peptide" evidence="1">
    <location>
        <begin position="1"/>
        <end position="21"/>
    </location>
</feature>
<dbReference type="Gene3D" id="3.40.190.10">
    <property type="entry name" value="Periplasmic binding protein-like II"/>
    <property type="match status" value="1"/>
</dbReference>
<sequence>MFRKILTIAIGCISFSVFSLSAEVAIIVNPSVADNLDRKQISRIFMGKDKAFPSGSDVIPFNLNEGSGVRNEFEKMVIQRSPAQINAYWGKYVFTGKGTPPDQLKSEADVIAKVKSSPNAIGYIDAKNVTPDVKVIATF</sequence>
<feature type="chain" id="PRO_5015410052" evidence="1">
    <location>
        <begin position="22"/>
        <end position="139"/>
    </location>
</feature>
<gene>
    <name evidence="2" type="ORF">C2869_17195</name>
</gene>
<dbReference type="AlphaFoldDB" id="A0A2S0VV06"/>
<dbReference type="Proteomes" id="UP000244441">
    <property type="component" value="Chromosome"/>
</dbReference>
<dbReference type="EMBL" id="CP026604">
    <property type="protein sequence ID" value="AWB68051.1"/>
    <property type="molecule type" value="Genomic_DNA"/>
</dbReference>
<reference evidence="2 3" key="1">
    <citation type="submission" date="2018-01" db="EMBL/GenBank/DDBJ databases">
        <title>Genome sequence of a Cantenovulum-like bacteria.</title>
        <authorList>
            <person name="Tan W.R."/>
            <person name="Lau N.-S."/>
            <person name="Go F."/>
            <person name="Amirul A.-A.A."/>
        </authorList>
    </citation>
    <scope>NUCLEOTIDE SEQUENCE [LARGE SCALE GENOMIC DNA]</scope>
    <source>
        <strain evidence="2 3">CCB-QB4</strain>
    </source>
</reference>
<proteinExistence type="predicted"/>
<keyword evidence="1" id="KW-0732">Signal</keyword>
<protein>
    <submittedName>
        <fullName evidence="2">Phosphate ABC transporter substrate-binding protein</fullName>
    </submittedName>
</protein>
<dbReference type="OrthoDB" id="5368544at2"/>
<dbReference type="KEGG" id="cate:C2869_17195"/>
<name>A0A2S0VV06_9ALTE</name>
<accession>A0A2S0VV06</accession>
<evidence type="ECO:0000313" key="3">
    <source>
        <dbReference type="Proteomes" id="UP000244441"/>
    </source>
</evidence>